<dbReference type="NCBIfam" id="TIGR02100">
    <property type="entry name" value="glgX_debranch"/>
    <property type="match status" value="1"/>
</dbReference>
<dbReference type="GO" id="GO:0005980">
    <property type="term" value="P:glycogen catabolic process"/>
    <property type="evidence" value="ECO:0007669"/>
    <property type="project" value="InterPro"/>
</dbReference>
<reference evidence="6" key="1">
    <citation type="submission" date="2018-06" db="EMBL/GenBank/DDBJ databases">
        <authorList>
            <person name="Zhirakovskaya E."/>
        </authorList>
    </citation>
    <scope>NUCLEOTIDE SEQUENCE</scope>
</reference>
<feature type="domain" description="Glycosyl hydrolase family 13 catalytic" evidence="5">
    <location>
        <begin position="164"/>
        <end position="565"/>
    </location>
</feature>
<keyword evidence="2 6" id="KW-0378">Hydrolase</keyword>
<dbReference type="InterPro" id="IPR006047">
    <property type="entry name" value="GH13_cat_dom"/>
</dbReference>
<feature type="region of interest" description="Disordered" evidence="4">
    <location>
        <begin position="469"/>
        <end position="488"/>
    </location>
</feature>
<dbReference type="GO" id="GO:0120549">
    <property type="term" value="F:limit dextrin alpha-1,6-maltotetraose-hydrolase activity"/>
    <property type="evidence" value="ECO:0007669"/>
    <property type="project" value="UniProtKB-EC"/>
</dbReference>
<dbReference type="InterPro" id="IPR004193">
    <property type="entry name" value="Glyco_hydro_13_N"/>
</dbReference>
<proteinExistence type="inferred from homology"/>
<dbReference type="Gene3D" id="2.60.40.10">
    <property type="entry name" value="Immunoglobulins"/>
    <property type="match status" value="1"/>
</dbReference>
<dbReference type="Pfam" id="PF02922">
    <property type="entry name" value="CBM_48"/>
    <property type="match status" value="1"/>
</dbReference>
<dbReference type="SUPFAM" id="SSF81296">
    <property type="entry name" value="E set domains"/>
    <property type="match status" value="1"/>
</dbReference>
<dbReference type="PANTHER" id="PTHR43002">
    <property type="entry name" value="GLYCOGEN DEBRANCHING ENZYME"/>
    <property type="match status" value="1"/>
</dbReference>
<dbReference type="InterPro" id="IPR013780">
    <property type="entry name" value="Glyco_hydro_b"/>
</dbReference>
<dbReference type="SUPFAM" id="SSF51011">
    <property type="entry name" value="Glycosyl hydrolase domain"/>
    <property type="match status" value="1"/>
</dbReference>
<dbReference type="AlphaFoldDB" id="A0A3B0TL24"/>
<dbReference type="InterPro" id="IPR013783">
    <property type="entry name" value="Ig-like_fold"/>
</dbReference>
<evidence type="ECO:0000259" key="5">
    <source>
        <dbReference type="SMART" id="SM00642"/>
    </source>
</evidence>
<dbReference type="InterPro" id="IPR017853">
    <property type="entry name" value="GH"/>
</dbReference>
<comment type="similarity">
    <text evidence="1">Belongs to the glycosyl hydrolase 13 family.</text>
</comment>
<dbReference type="EC" id="3.2.1.196" evidence="6"/>
<evidence type="ECO:0000256" key="1">
    <source>
        <dbReference type="ARBA" id="ARBA00008061"/>
    </source>
</evidence>
<dbReference type="SUPFAM" id="SSF51445">
    <property type="entry name" value="(Trans)glycosidases"/>
    <property type="match status" value="1"/>
</dbReference>
<dbReference type="GO" id="GO:0004135">
    <property type="term" value="F:amylo-alpha-1,6-glucosidase activity"/>
    <property type="evidence" value="ECO:0007669"/>
    <property type="project" value="InterPro"/>
</dbReference>
<dbReference type="InterPro" id="IPR044505">
    <property type="entry name" value="GlgX_Isoamylase_N_E_set"/>
</dbReference>
<dbReference type="SMART" id="SM00642">
    <property type="entry name" value="Aamy"/>
    <property type="match status" value="1"/>
</dbReference>
<dbReference type="CDD" id="cd02856">
    <property type="entry name" value="E_set_GDE_Isoamylase_N"/>
    <property type="match status" value="1"/>
</dbReference>
<evidence type="ECO:0000256" key="3">
    <source>
        <dbReference type="ARBA" id="ARBA00023295"/>
    </source>
</evidence>
<evidence type="ECO:0000256" key="4">
    <source>
        <dbReference type="SAM" id="MobiDB-lite"/>
    </source>
</evidence>
<organism evidence="6">
    <name type="scientific">hydrothermal vent metagenome</name>
    <dbReference type="NCBI Taxonomy" id="652676"/>
    <lineage>
        <taxon>unclassified sequences</taxon>
        <taxon>metagenomes</taxon>
        <taxon>ecological metagenomes</taxon>
    </lineage>
</organism>
<dbReference type="EMBL" id="UOEO01000060">
    <property type="protein sequence ID" value="VAW16883.1"/>
    <property type="molecule type" value="Genomic_DNA"/>
</dbReference>
<evidence type="ECO:0000313" key="6">
    <source>
        <dbReference type="EMBL" id="VAW16883.1"/>
    </source>
</evidence>
<name>A0A3B0TL24_9ZZZZ</name>
<dbReference type="InterPro" id="IPR011837">
    <property type="entry name" value="Glycogen_debranch_GlgX"/>
</dbReference>
<dbReference type="Gene3D" id="3.20.20.80">
    <property type="entry name" value="Glycosidases"/>
    <property type="match status" value="1"/>
</dbReference>
<gene>
    <name evidence="6" type="ORF">MNBD_ALPHA12-585</name>
</gene>
<accession>A0A3B0TL24</accession>
<keyword evidence="3 6" id="KW-0326">Glycosidase</keyword>
<evidence type="ECO:0000256" key="2">
    <source>
        <dbReference type="ARBA" id="ARBA00022801"/>
    </source>
</evidence>
<dbReference type="CDD" id="cd11326">
    <property type="entry name" value="AmyAc_Glg_debranch"/>
    <property type="match status" value="1"/>
</dbReference>
<protein>
    <submittedName>
        <fullName evidence="6">Limit dextrin alpha-1,6-maltotetraose-hydrolase</fullName>
        <ecNumber evidence="6">3.2.1.196</ecNumber>
    </submittedName>
</protein>
<sequence>MSLPRKKTSARYSLEADMGQPEPLGATLTPRGANFALYSQAASAVFVSIFDEDGQKEVARFKLEGPRGNIFFGFIKGVKAGTRYGVRAEGEFDPDQGLYFDPEKLLVDPYARMIDRAYVHDKRLTLGRGQSGDTAKLVPKGIVCASSHDAREPMKISPAGLIYEVNVRSFTRLHPEVPEKKRGTLAALMEPAIVDYFVSLGVGALELMPLAAFIDERHLPELGLHNIWGYNPIGFFAPDPRLMPGGICELRALSDLYRRHDIAIILDVVYNHSGESDRDGAVLSFKGLDAKTYYRHQEVDGRLELVNDTGCGNTLRCNHQIVIDMVLGALRYWLEAGGVSGFRFDLAPILGRNENGFSPDAELLSSIKSDPVISKCCLIVEPWDPGPDGYQLGRFGAPFLEWNDKYRDDVRGFWRGDQYKIGDLATRLAGSSDIFEQTRKTPAAGVNFLAAHDGFTLYDLVSYEHKHNQANGENNRDGHGDNLSWNNGVEGETADREIITLRKNDVRALLATLFFSRGTLMVGQGDELGRSQKGNNNAYAQDNETGWINWENADFELARYVAQLQEFRTNHPAINSNRFLSGIGENGMRDVVWLHPLGHEMDEAGWYQERADVLGMHLIEKADEVLLWFNRGHKAARAHLRSPITGKSWRAALCSCLSGVRVNGAQIMLPERSVVALVPKQD</sequence>
<dbReference type="Gene3D" id="2.60.40.1180">
    <property type="entry name" value="Golgi alpha-mannosidase II"/>
    <property type="match status" value="1"/>
</dbReference>
<dbReference type="InterPro" id="IPR014756">
    <property type="entry name" value="Ig_E-set"/>
</dbReference>